<protein>
    <recommendedName>
        <fullName evidence="1">Chromo domain-containing protein</fullName>
    </recommendedName>
</protein>
<name>A0A9Q3GHE2_9BASI</name>
<organism evidence="2 3">
    <name type="scientific">Austropuccinia psidii MF-1</name>
    <dbReference type="NCBI Taxonomy" id="1389203"/>
    <lineage>
        <taxon>Eukaryota</taxon>
        <taxon>Fungi</taxon>
        <taxon>Dikarya</taxon>
        <taxon>Basidiomycota</taxon>
        <taxon>Pucciniomycotina</taxon>
        <taxon>Pucciniomycetes</taxon>
        <taxon>Pucciniales</taxon>
        <taxon>Sphaerophragmiaceae</taxon>
        <taxon>Austropuccinia</taxon>
    </lineage>
</organism>
<dbReference type="PANTHER" id="PTHR46148:SF52">
    <property type="entry name" value="OS04G0603800 PROTEIN"/>
    <property type="match status" value="1"/>
</dbReference>
<dbReference type="InterPro" id="IPR023780">
    <property type="entry name" value="Chromo_domain"/>
</dbReference>
<dbReference type="InterPro" id="IPR056924">
    <property type="entry name" value="SH3_Tf2-1"/>
</dbReference>
<dbReference type="SUPFAM" id="SSF54160">
    <property type="entry name" value="Chromo domain-like"/>
    <property type="match status" value="1"/>
</dbReference>
<dbReference type="AlphaFoldDB" id="A0A9Q3GHE2"/>
<evidence type="ECO:0000259" key="1">
    <source>
        <dbReference type="PROSITE" id="PS50013"/>
    </source>
</evidence>
<dbReference type="EMBL" id="AVOT02001318">
    <property type="protein sequence ID" value="MBW0466497.1"/>
    <property type="molecule type" value="Genomic_DNA"/>
</dbReference>
<dbReference type="PROSITE" id="PS50013">
    <property type="entry name" value="CHROMO_2"/>
    <property type="match status" value="1"/>
</dbReference>
<dbReference type="CDD" id="cd00024">
    <property type="entry name" value="CD_CSD"/>
    <property type="match status" value="1"/>
</dbReference>
<dbReference type="Proteomes" id="UP000765509">
    <property type="component" value="Unassembled WGS sequence"/>
</dbReference>
<dbReference type="InterPro" id="IPR016197">
    <property type="entry name" value="Chromo-like_dom_sf"/>
</dbReference>
<dbReference type="PANTHER" id="PTHR46148">
    <property type="entry name" value="CHROMO DOMAIN-CONTAINING PROTEIN"/>
    <property type="match status" value="1"/>
</dbReference>
<dbReference type="Pfam" id="PF00385">
    <property type="entry name" value="Chromo"/>
    <property type="match status" value="1"/>
</dbReference>
<comment type="caution">
    <text evidence="2">The sequence shown here is derived from an EMBL/GenBank/DDBJ whole genome shotgun (WGS) entry which is preliminary data.</text>
</comment>
<dbReference type="GO" id="GO:0006338">
    <property type="term" value="P:chromatin remodeling"/>
    <property type="evidence" value="ECO:0007669"/>
    <property type="project" value="UniProtKB-ARBA"/>
</dbReference>
<dbReference type="Pfam" id="PF24626">
    <property type="entry name" value="SH3_Tf2-1"/>
    <property type="match status" value="1"/>
</dbReference>
<dbReference type="InterPro" id="IPR000953">
    <property type="entry name" value="Chromo/chromo_shadow_dom"/>
</dbReference>
<keyword evidence="3" id="KW-1185">Reference proteome</keyword>
<reference evidence="2" key="1">
    <citation type="submission" date="2021-03" db="EMBL/GenBank/DDBJ databases">
        <title>Draft genome sequence of rust myrtle Austropuccinia psidii MF-1, a brazilian biotype.</title>
        <authorList>
            <person name="Quecine M.C."/>
            <person name="Pachon D.M.R."/>
            <person name="Bonatelli M.L."/>
            <person name="Correr F.H."/>
            <person name="Franceschini L.M."/>
            <person name="Leite T.F."/>
            <person name="Margarido G.R.A."/>
            <person name="Almeida C.A."/>
            <person name="Ferrarezi J.A."/>
            <person name="Labate C.A."/>
        </authorList>
    </citation>
    <scope>NUCLEOTIDE SEQUENCE</scope>
    <source>
        <strain evidence="2">MF-1</strain>
    </source>
</reference>
<accession>A0A9Q3GHE2</accession>
<gene>
    <name evidence="2" type="ORF">O181_006212</name>
</gene>
<feature type="domain" description="Chromo" evidence="1">
    <location>
        <begin position="159"/>
        <end position="209"/>
    </location>
</feature>
<proteinExistence type="predicted"/>
<evidence type="ECO:0000313" key="3">
    <source>
        <dbReference type="Proteomes" id="UP000765509"/>
    </source>
</evidence>
<evidence type="ECO:0000313" key="2">
    <source>
        <dbReference type="EMBL" id="MBW0466497.1"/>
    </source>
</evidence>
<sequence length="234" mass="26908">MSVTIKMTGTPGSLWLNLPKIMQNINQQSNCLFFTIYGRNPSFYSIHISQHSPSVKLSTKLQSVKTIPPDFQHGDKVWLASKNIKTTRPTKKLLERCLGPFEVLKKVGSHAYYLKFPFQWTSVHPVFHVSLLEPVKQESTPNLNQFPPPPILVEEQEEWELAQFLDSNLKRGKLWYLVEWKGFSEDPEQTMWEPASSLTNFPDAVKNFHPFYCEKPVLNTSRGLFMVLGGDLIL</sequence>
<dbReference type="Gene3D" id="2.40.50.40">
    <property type="match status" value="1"/>
</dbReference>